<dbReference type="InterPro" id="IPR010730">
    <property type="entry name" value="HET"/>
</dbReference>
<evidence type="ECO:0000313" key="5">
    <source>
        <dbReference type="EMBL" id="KAK6225577.1"/>
    </source>
</evidence>
<dbReference type="InterPro" id="IPR001810">
    <property type="entry name" value="F-box_dom"/>
</dbReference>
<dbReference type="PANTHER" id="PTHR10622:SF10">
    <property type="entry name" value="HET DOMAIN-CONTAINING PROTEIN"/>
    <property type="match status" value="1"/>
</dbReference>
<evidence type="ECO:0000313" key="6">
    <source>
        <dbReference type="Proteomes" id="UP001327957"/>
    </source>
</evidence>
<organism evidence="5 6">
    <name type="scientific">Colletotrichum tabaci</name>
    <dbReference type="NCBI Taxonomy" id="1209068"/>
    <lineage>
        <taxon>Eukaryota</taxon>
        <taxon>Fungi</taxon>
        <taxon>Dikarya</taxon>
        <taxon>Ascomycota</taxon>
        <taxon>Pezizomycotina</taxon>
        <taxon>Sordariomycetes</taxon>
        <taxon>Hypocreomycetidae</taxon>
        <taxon>Glomerellales</taxon>
        <taxon>Glomerellaceae</taxon>
        <taxon>Colletotrichum</taxon>
        <taxon>Colletotrichum destructivum species complex</taxon>
    </lineage>
</organism>
<feature type="domain" description="Heterokaryon incompatibility" evidence="3">
    <location>
        <begin position="645"/>
        <end position="732"/>
    </location>
</feature>
<reference evidence="5 6" key="1">
    <citation type="submission" date="2023-04" db="EMBL/GenBank/DDBJ databases">
        <title>Colletotrichum tabacum stain YC1 causing leaf anthracnose on Nicotiana tabacum(L.) cv.</title>
        <authorList>
            <person name="Ji Z."/>
            <person name="Wang M."/>
            <person name="Zhang J."/>
            <person name="Wang N."/>
            <person name="Zhou Z."/>
        </authorList>
    </citation>
    <scope>NUCLEOTIDE SEQUENCE [LARGE SCALE GENOMIC DNA]</scope>
    <source>
        <strain evidence="5 6">YC1</strain>
    </source>
</reference>
<dbReference type="AlphaFoldDB" id="A0AAV9TSJ4"/>
<dbReference type="Pfam" id="PF26640">
    <property type="entry name" value="DUF8212"/>
    <property type="match status" value="1"/>
</dbReference>
<dbReference type="InterPro" id="IPR036047">
    <property type="entry name" value="F-box-like_dom_sf"/>
</dbReference>
<feature type="compositionally biased region" description="Basic and acidic residues" evidence="1">
    <location>
        <begin position="1"/>
        <end position="18"/>
    </location>
</feature>
<evidence type="ECO:0000256" key="1">
    <source>
        <dbReference type="SAM" id="MobiDB-lite"/>
    </source>
</evidence>
<sequence length="1227" mass="138430">MTPPDRDERDEKHPDRPEQALSQSFSQLTLIDGSPDVGLRQANLRQLLTEISPWELIYLRSLIQQTTPRLADLPDLPEEVVAAISTLIDCPDVLTCKRVSKAWRRAWTAELVAKDVARAHFPGLIELSPEEASPWLLLRPALARTVSVARGECISSLFIETTGPSLLECTTALKLDARACEYAKHNTTRPSYPLPGGAGHAPGHQASNDFAYCDGRVAWQWDDYSFFVDDIRALTRTLVSPSDLVVKGEKDFTVCALSAQLLVLVNALTMRSLIVCHLEKGQNRRVTLPSRMHEITLDKETFVVTFGPSLARADPHVWRWGSGLAKLKVPSFTEIPEIRKLIDKFSCKLEPYEAACMVYFIHHPINKDLLYLVTGFHVHFAASSTDFDSVDTFRECFHSTFVIVIHKFDAMKHVQTFSYETPIMERSMSVGLRLRCRPMNSYGLYNLGFNFGCNCARKVDGESPGTTSRARKTLMATTIHLINFNTTNETFTYDTRANRSMPRWDHDVYTWRKVLSASYFWNGLIYYMQDDTAAKCEGDASKFRGVGALCIATESSTLIVGEEAPWFKEDRVAWLLGVDDDFLVTVYKKGYARRHRSTRDDLGSTPDATNSLRNAVTRAAAPTMRLINVNTLSLDEFYGDDVPRYAIVSHTWGAEEVTFQDWRDHRVAREKNGFQKIELARAQALRDGLDYLWIDTCCINKESSAELSEAINSMFAWYECSMKCYAYLSDIEHAGEELGNNSNESDKLQILSRSRWFTRGWTLQELLAPREVLFFSREWSPLGNRRSLADAIQSITNIDCQYLHRRSRKLLSSASVAERMSWLSCRKTTRVEDMAYCMLGIFDINMPLLYGEGAKSFTRLQEEILKTSTDQSLFCWSWTESDPGSWVSMLAPSPRNFRNGQGYQPANDATSRPVPYSMTNFGLSIQLTLIRPADIRISNFGFRPPQYIGVLAASTKDGHLIGVPLEEAGVTDTYRVIRDFPRPIALQWTSLRTLRAENLKGEVHDIFVPSKASGRDLEVVQVKPYDSSFHLGEYAVMLLIINSRGSGVEIFTRIEAIPRYTDSMAGFITMKKFRLSRNLANNSSASSNFRATEAHGALVRLHSNSLSQKDGALCLLFGVLVNEERQTRWIFRYLEGLTESKTSFNEANLERLLRDASTNWQSPSSKAEAKSGSAQTTERRRVTKRDSITTSLGPEFRAEVNDRKTVAKAAHVIVSGLPAGLRTVESL</sequence>
<gene>
    <name evidence="5" type="ORF">QIS74_01624</name>
</gene>
<dbReference type="CDD" id="cd09917">
    <property type="entry name" value="F-box_SF"/>
    <property type="match status" value="1"/>
</dbReference>
<dbReference type="SUPFAM" id="SSF81383">
    <property type="entry name" value="F-box domain"/>
    <property type="match status" value="1"/>
</dbReference>
<feature type="region of interest" description="Disordered" evidence="1">
    <location>
        <begin position="1160"/>
        <end position="1188"/>
    </location>
</feature>
<comment type="caution">
    <text evidence="5">The sequence shown here is derived from an EMBL/GenBank/DDBJ whole genome shotgun (WGS) entry which is preliminary data.</text>
</comment>
<dbReference type="Pfam" id="PF00646">
    <property type="entry name" value="F-box"/>
    <property type="match status" value="1"/>
</dbReference>
<dbReference type="InterPro" id="IPR058525">
    <property type="entry name" value="DUF8212"/>
</dbReference>
<feature type="domain" description="DUF8212" evidence="4">
    <location>
        <begin position="856"/>
        <end position="883"/>
    </location>
</feature>
<keyword evidence="6" id="KW-1185">Reference proteome</keyword>
<dbReference type="EMBL" id="JASAOK010000002">
    <property type="protein sequence ID" value="KAK6225577.1"/>
    <property type="molecule type" value="Genomic_DNA"/>
</dbReference>
<accession>A0AAV9TSJ4</accession>
<evidence type="ECO:0000259" key="2">
    <source>
        <dbReference type="Pfam" id="PF00646"/>
    </source>
</evidence>
<evidence type="ECO:0000259" key="3">
    <source>
        <dbReference type="Pfam" id="PF06985"/>
    </source>
</evidence>
<dbReference type="Proteomes" id="UP001327957">
    <property type="component" value="Unassembled WGS sequence"/>
</dbReference>
<feature type="compositionally biased region" description="Basic and acidic residues" evidence="1">
    <location>
        <begin position="1177"/>
        <end position="1187"/>
    </location>
</feature>
<proteinExistence type="predicted"/>
<name>A0AAV9TSJ4_9PEZI</name>
<feature type="region of interest" description="Disordered" evidence="1">
    <location>
        <begin position="1"/>
        <end position="21"/>
    </location>
</feature>
<feature type="domain" description="F-box" evidence="2">
    <location>
        <begin position="73"/>
        <end position="108"/>
    </location>
</feature>
<evidence type="ECO:0000259" key="4">
    <source>
        <dbReference type="Pfam" id="PF26640"/>
    </source>
</evidence>
<protein>
    <submittedName>
        <fullName evidence="5">HET domain-containing protein</fullName>
    </submittedName>
</protein>
<dbReference type="PANTHER" id="PTHR10622">
    <property type="entry name" value="HET DOMAIN-CONTAINING PROTEIN"/>
    <property type="match status" value="1"/>
</dbReference>
<dbReference type="Pfam" id="PF06985">
    <property type="entry name" value="HET"/>
    <property type="match status" value="1"/>
</dbReference>